<dbReference type="RefSeq" id="WP_135477309.1">
    <property type="nucleotide sequence ID" value="NZ_SIJK02000007.1"/>
</dbReference>
<keyword evidence="3" id="KW-1185">Reference proteome</keyword>
<dbReference type="InterPro" id="IPR024775">
    <property type="entry name" value="DinB-like"/>
</dbReference>
<dbReference type="Proteomes" id="UP001193081">
    <property type="component" value="Unassembled WGS sequence"/>
</dbReference>
<proteinExistence type="predicted"/>
<comment type="caution">
    <text evidence="2">The sequence shown here is derived from an EMBL/GenBank/DDBJ whole genome shotgun (WGS) entry which is preliminary data.</text>
</comment>
<dbReference type="SUPFAM" id="SSF109854">
    <property type="entry name" value="DinB/YfiT-like putative metalloenzymes"/>
    <property type="match status" value="1"/>
</dbReference>
<name>A0ABS4D749_9CHLR</name>
<evidence type="ECO:0000259" key="1">
    <source>
        <dbReference type="Pfam" id="PF12867"/>
    </source>
</evidence>
<dbReference type="Pfam" id="PF12867">
    <property type="entry name" value="DinB_2"/>
    <property type="match status" value="1"/>
</dbReference>
<accession>A0ABS4D749</accession>
<dbReference type="InterPro" id="IPR034660">
    <property type="entry name" value="DinB/YfiT-like"/>
</dbReference>
<organism evidence="2 3">
    <name type="scientific">Candidatus Chloroploca mongolica</name>
    <dbReference type="NCBI Taxonomy" id="2528176"/>
    <lineage>
        <taxon>Bacteria</taxon>
        <taxon>Bacillati</taxon>
        <taxon>Chloroflexota</taxon>
        <taxon>Chloroflexia</taxon>
        <taxon>Chloroflexales</taxon>
        <taxon>Chloroflexineae</taxon>
        <taxon>Oscillochloridaceae</taxon>
        <taxon>Candidatus Chloroploca</taxon>
    </lineage>
</organism>
<protein>
    <submittedName>
        <fullName evidence="2">DinB family protein</fullName>
    </submittedName>
</protein>
<reference evidence="2 3" key="1">
    <citation type="submission" date="2021-03" db="EMBL/GenBank/DDBJ databases">
        <authorList>
            <person name="Grouzdev D.S."/>
        </authorList>
    </citation>
    <scope>NUCLEOTIDE SEQUENCE [LARGE SCALE GENOMIC DNA]</scope>
    <source>
        <strain evidence="2 3">M50-1</strain>
    </source>
</reference>
<sequence>MEIERFVQQMIADAERIRVLVQGISSDQARWKPDETSWSILEVIGHLYDEERLDFRVRLDFTLHRPGEPWPAINPQGWVQEHRYNEANLQESLGGFLAAREDSARWLRGLTSPNWEAVYEAPFGRIKAGDLLAAWVAHDLLHMRQLVELHWGYLVGSVESYQVVYAGEW</sequence>
<dbReference type="Gene3D" id="1.20.120.450">
    <property type="entry name" value="dinb family like domain"/>
    <property type="match status" value="1"/>
</dbReference>
<evidence type="ECO:0000313" key="3">
    <source>
        <dbReference type="Proteomes" id="UP001193081"/>
    </source>
</evidence>
<gene>
    <name evidence="2" type="ORF">EYB53_006090</name>
</gene>
<feature type="domain" description="DinB-like" evidence="1">
    <location>
        <begin position="14"/>
        <end position="146"/>
    </location>
</feature>
<dbReference type="EMBL" id="SIJK02000007">
    <property type="protein sequence ID" value="MBP1465272.1"/>
    <property type="molecule type" value="Genomic_DNA"/>
</dbReference>
<evidence type="ECO:0000313" key="2">
    <source>
        <dbReference type="EMBL" id="MBP1465272.1"/>
    </source>
</evidence>